<dbReference type="SUPFAM" id="SSF48208">
    <property type="entry name" value="Six-hairpin glycosidases"/>
    <property type="match status" value="1"/>
</dbReference>
<evidence type="ECO:0000313" key="9">
    <source>
        <dbReference type="Proteomes" id="UP000035682"/>
    </source>
</evidence>
<evidence type="ECO:0000256" key="2">
    <source>
        <dbReference type="ARBA" id="ARBA00005615"/>
    </source>
</evidence>
<dbReference type="Pfam" id="PF01204">
    <property type="entry name" value="Trehalase"/>
    <property type="match status" value="1"/>
</dbReference>
<organism evidence="8">
    <name type="scientific">Strongyloides ratti</name>
    <name type="common">Parasitic roundworm</name>
    <dbReference type="NCBI Taxonomy" id="34506"/>
    <lineage>
        <taxon>Eukaryota</taxon>
        <taxon>Metazoa</taxon>
        <taxon>Ecdysozoa</taxon>
        <taxon>Nematoda</taxon>
        <taxon>Chromadorea</taxon>
        <taxon>Rhabditida</taxon>
        <taxon>Tylenchina</taxon>
        <taxon>Panagrolaimomorpha</taxon>
        <taxon>Strongyloidoidea</taxon>
        <taxon>Strongyloididae</taxon>
        <taxon>Strongyloides</taxon>
    </lineage>
</organism>
<sequence length="208" mass="24539">MIPFILRLLIVILCTCQFYLHVNTQLLPPIRRKSGDVSLPTLEEILKVVGTSKVENDACEFQIYGVENVCDERDTKNYFIYCTGKLMHSVMYHKLFNDSKTFVDKPLKYNPNRTMTDFLKQFPEAVEKIDRDKLLDFVNRYFYEEGHELENCTSIIDWSEKPEKLMKINDDTLRNWALKLNFIWKNLCRNVKNDVVVFVNFIIGIHIG</sequence>
<protein>
    <recommendedName>
        <fullName evidence="4">Trehalase</fullName>
        <ecNumber evidence="3">3.2.1.28</ecNumber>
    </recommendedName>
    <alternativeName>
        <fullName evidence="5">Alpha,alpha-trehalase</fullName>
    </alternativeName>
    <alternativeName>
        <fullName evidence="6">Alpha,alpha-trehalose glucohydrolase</fullName>
    </alternativeName>
</protein>
<evidence type="ECO:0000256" key="1">
    <source>
        <dbReference type="ARBA" id="ARBA00001576"/>
    </source>
</evidence>
<dbReference type="PANTHER" id="PTHR23403:SF1">
    <property type="entry name" value="TREHALASE"/>
    <property type="match status" value="1"/>
</dbReference>
<comment type="similarity">
    <text evidence="2">Belongs to the glycosyl hydrolase 37 family.</text>
</comment>
<reference evidence="10" key="2">
    <citation type="submission" date="2020-12" db="UniProtKB">
        <authorList>
            <consortium name="WormBaseParasite"/>
        </authorList>
    </citation>
    <scope>IDENTIFICATION</scope>
</reference>
<evidence type="ECO:0000256" key="5">
    <source>
        <dbReference type="ARBA" id="ARBA00030473"/>
    </source>
</evidence>
<dbReference type="GO" id="GO:0004555">
    <property type="term" value="F:alpha,alpha-trehalase activity"/>
    <property type="evidence" value="ECO:0007669"/>
    <property type="project" value="UniProtKB-EC"/>
</dbReference>
<reference evidence="8 9" key="1">
    <citation type="submission" date="2014-09" db="EMBL/GenBank/DDBJ databases">
        <authorList>
            <person name="Martin A.A."/>
        </authorList>
    </citation>
    <scope>NUCLEOTIDE SEQUENCE</scope>
    <source>
        <strain evidence="9">ED321</strain>
        <strain evidence="8">ED321 Heterogonic</strain>
    </source>
</reference>
<dbReference type="WormBase" id="SRAE_2000180200">
    <property type="protein sequence ID" value="SRP01646"/>
    <property type="gene ID" value="WBGene00262008"/>
</dbReference>
<dbReference type="InterPro" id="IPR008928">
    <property type="entry name" value="6-hairpin_glycosidase_sf"/>
</dbReference>
<comment type="catalytic activity">
    <reaction evidence="1">
        <text>alpha,alpha-trehalose + H2O = alpha-D-glucose + beta-D-glucose</text>
        <dbReference type="Rhea" id="RHEA:32675"/>
        <dbReference type="ChEBI" id="CHEBI:15377"/>
        <dbReference type="ChEBI" id="CHEBI:15903"/>
        <dbReference type="ChEBI" id="CHEBI:16551"/>
        <dbReference type="ChEBI" id="CHEBI:17925"/>
        <dbReference type="EC" id="3.2.1.28"/>
    </reaction>
</comment>
<dbReference type="InterPro" id="IPR012341">
    <property type="entry name" value="6hp_glycosidase-like_sf"/>
</dbReference>
<evidence type="ECO:0000256" key="4">
    <source>
        <dbReference type="ARBA" id="ARBA00019905"/>
    </source>
</evidence>
<evidence type="ECO:0000256" key="6">
    <source>
        <dbReference type="ARBA" id="ARBA00031637"/>
    </source>
</evidence>
<dbReference type="Gene3D" id="1.50.10.10">
    <property type="match status" value="1"/>
</dbReference>
<feature type="chain" id="PRO_5015030670" description="Trehalase" evidence="7">
    <location>
        <begin position="25"/>
        <end position="208"/>
    </location>
</feature>
<dbReference type="CTD" id="36379502"/>
<accession>A0A090LBL9</accession>
<dbReference type="PANTHER" id="PTHR23403">
    <property type="entry name" value="TREHALASE"/>
    <property type="match status" value="1"/>
</dbReference>
<dbReference type="InterPro" id="IPR001661">
    <property type="entry name" value="Glyco_hydro_37"/>
</dbReference>
<dbReference type="OrthoDB" id="3542292at2759"/>
<dbReference type="STRING" id="34506.A0A090LBL9"/>
<evidence type="ECO:0000256" key="3">
    <source>
        <dbReference type="ARBA" id="ARBA00012757"/>
    </source>
</evidence>
<evidence type="ECO:0000256" key="7">
    <source>
        <dbReference type="SAM" id="SignalP"/>
    </source>
</evidence>
<proteinExistence type="inferred from homology"/>
<dbReference type="WBParaSite" id="SRAE_2000180200.1">
    <property type="protein sequence ID" value="SRAE_2000180200.1"/>
    <property type="gene ID" value="WBGene00262008"/>
</dbReference>
<evidence type="ECO:0000313" key="8">
    <source>
        <dbReference type="EMBL" id="CEF67137.1"/>
    </source>
</evidence>
<evidence type="ECO:0000313" key="11">
    <source>
        <dbReference type="WormBase" id="SRAE_2000180200"/>
    </source>
</evidence>
<dbReference type="GO" id="GO:0005993">
    <property type="term" value="P:trehalose catabolic process"/>
    <property type="evidence" value="ECO:0007669"/>
    <property type="project" value="TreeGrafter"/>
</dbReference>
<evidence type="ECO:0000313" key="10">
    <source>
        <dbReference type="WBParaSite" id="SRAE_2000180200.1"/>
    </source>
</evidence>
<keyword evidence="7" id="KW-0732">Signal</keyword>
<dbReference type="AlphaFoldDB" id="A0A090LBL9"/>
<feature type="signal peptide" evidence="7">
    <location>
        <begin position="1"/>
        <end position="24"/>
    </location>
</feature>
<keyword evidence="9" id="KW-1185">Reference proteome</keyword>
<dbReference type="Proteomes" id="UP000035682">
    <property type="component" value="Unplaced"/>
</dbReference>
<dbReference type="EMBL" id="LN609529">
    <property type="protein sequence ID" value="CEF67137.1"/>
    <property type="molecule type" value="Genomic_DNA"/>
</dbReference>
<dbReference type="GeneID" id="36379502"/>
<gene>
    <name evidence="8 10 11" type="ORF">SRAE_2000180200</name>
</gene>
<name>A0A090LBL9_STRRB</name>
<dbReference type="EC" id="3.2.1.28" evidence="3"/>
<dbReference type="RefSeq" id="XP_024506337.1">
    <property type="nucleotide sequence ID" value="XM_024652796.1"/>
</dbReference>